<organism evidence="1">
    <name type="scientific">Arundo donax</name>
    <name type="common">Giant reed</name>
    <name type="synonym">Donax arundinaceus</name>
    <dbReference type="NCBI Taxonomy" id="35708"/>
    <lineage>
        <taxon>Eukaryota</taxon>
        <taxon>Viridiplantae</taxon>
        <taxon>Streptophyta</taxon>
        <taxon>Embryophyta</taxon>
        <taxon>Tracheophyta</taxon>
        <taxon>Spermatophyta</taxon>
        <taxon>Magnoliopsida</taxon>
        <taxon>Liliopsida</taxon>
        <taxon>Poales</taxon>
        <taxon>Poaceae</taxon>
        <taxon>PACMAD clade</taxon>
        <taxon>Arundinoideae</taxon>
        <taxon>Arundineae</taxon>
        <taxon>Arundo</taxon>
    </lineage>
</organism>
<dbReference type="EMBL" id="GBRH01283086">
    <property type="protein sequence ID" value="JAD14809.1"/>
    <property type="molecule type" value="Transcribed_RNA"/>
</dbReference>
<reference evidence="1" key="1">
    <citation type="submission" date="2014-09" db="EMBL/GenBank/DDBJ databases">
        <authorList>
            <person name="Magalhaes I.L.F."/>
            <person name="Oliveira U."/>
            <person name="Santos F.R."/>
            <person name="Vidigal T.H.D.A."/>
            <person name="Brescovit A.D."/>
            <person name="Santos A.J."/>
        </authorList>
    </citation>
    <scope>NUCLEOTIDE SEQUENCE</scope>
    <source>
        <tissue evidence="1">Shoot tissue taken approximately 20 cm above the soil surface</tissue>
    </source>
</reference>
<evidence type="ECO:0008006" key="2">
    <source>
        <dbReference type="Google" id="ProtNLM"/>
    </source>
</evidence>
<protein>
    <recommendedName>
        <fullName evidence="2">Reverse transcriptase domain-containing protein</fullName>
    </recommendedName>
</protein>
<evidence type="ECO:0000313" key="1">
    <source>
        <dbReference type="EMBL" id="JAD14809.1"/>
    </source>
</evidence>
<accession>A0A0A8XNA4</accession>
<name>A0A0A8XNA4_ARUDO</name>
<sequence length="134" mass="15402">MFMLHEYIAHLLFTDDCIILSESLKRGAEILMEIIDCYRIGSSQLVNKTKSEVSFSVQTGELKLNRETLNPWIVELKLQVKNILVCLQLLAVQLTKRSRAFIARLRARLQGYYKSAGQDLFYEFSVLKRIGSDG</sequence>
<proteinExistence type="predicted"/>
<dbReference type="AlphaFoldDB" id="A0A0A8XNA4"/>
<reference evidence="1" key="2">
    <citation type="journal article" date="2015" name="Data Brief">
        <title>Shoot transcriptome of the giant reed, Arundo donax.</title>
        <authorList>
            <person name="Barrero R.A."/>
            <person name="Guerrero F.D."/>
            <person name="Moolhuijzen P."/>
            <person name="Goolsby J.A."/>
            <person name="Tidwell J."/>
            <person name="Bellgard S.E."/>
            <person name="Bellgard M.I."/>
        </authorList>
    </citation>
    <scope>NUCLEOTIDE SEQUENCE</scope>
    <source>
        <tissue evidence="1">Shoot tissue taken approximately 20 cm above the soil surface</tissue>
    </source>
</reference>